<dbReference type="OrthoDB" id="1766808at2"/>
<protein>
    <recommendedName>
        <fullName evidence="5">Magnesium transporter MgtE intracellular domain-containing protein</fullName>
    </recommendedName>
</protein>
<evidence type="ECO:0008006" key="5">
    <source>
        <dbReference type="Google" id="ProtNLM"/>
    </source>
</evidence>
<feature type="transmembrane region" description="Helical" evidence="2">
    <location>
        <begin position="26"/>
        <end position="47"/>
    </location>
</feature>
<comment type="caution">
    <text evidence="3">The sequence shown here is derived from an EMBL/GenBank/DDBJ whole genome shotgun (WGS) entry which is preliminary data.</text>
</comment>
<keyword evidence="2" id="KW-1133">Transmembrane helix</keyword>
<dbReference type="InterPro" id="IPR038076">
    <property type="entry name" value="MgtE_N_sf"/>
</dbReference>
<dbReference type="EMBL" id="LNAM01000001">
    <property type="protein sequence ID" value="KSV60679.1"/>
    <property type="molecule type" value="Genomic_DNA"/>
</dbReference>
<dbReference type="STRING" id="290052.ASU35_00475"/>
<evidence type="ECO:0000256" key="1">
    <source>
        <dbReference type="SAM" id="Coils"/>
    </source>
</evidence>
<keyword evidence="4" id="KW-1185">Reference proteome</keyword>
<organism evidence="3 4">
    <name type="scientific">Acetivibrio ethanolgignens</name>
    <dbReference type="NCBI Taxonomy" id="290052"/>
    <lineage>
        <taxon>Bacteria</taxon>
        <taxon>Bacillati</taxon>
        <taxon>Bacillota</taxon>
        <taxon>Clostridia</taxon>
        <taxon>Eubacteriales</taxon>
        <taxon>Oscillospiraceae</taxon>
        <taxon>Acetivibrio</taxon>
    </lineage>
</organism>
<gene>
    <name evidence="3" type="ORF">ASU35_00475</name>
</gene>
<keyword evidence="2" id="KW-0472">Membrane</keyword>
<keyword evidence="1" id="KW-0175">Coiled coil</keyword>
<evidence type="ECO:0000256" key="2">
    <source>
        <dbReference type="SAM" id="Phobius"/>
    </source>
</evidence>
<accession>A0A0V8QJG8</accession>
<dbReference type="AlphaFoldDB" id="A0A0V8QJG8"/>
<keyword evidence="2" id="KW-0812">Transmembrane</keyword>
<feature type="coiled-coil region" evidence="1">
    <location>
        <begin position="90"/>
        <end position="148"/>
    </location>
</feature>
<sequence>MARKKKDEIENITEAGAETEKRGSKIVSFLIALVIVIIWLAVFALLIKMDVGGFGSRVLAPVLEDIPIINKILPGGGGYTDSEGNTYKSLDEAMARISELELQLDSMNSSGVANSDYIAQLEAEIARLKTFEEEQKTFEERVAEFDREVVFSDKAPDIEEYKKFYEGINEENAAKLYQQVVEQLQVDANMKEQGERFAKMEPATAAQILSEMTGDLDLVCGILKSMKTQQSAEIIANMSSEFAAKVTKKMTLMDQE</sequence>
<dbReference type="Gene3D" id="1.25.60.10">
    <property type="entry name" value="MgtE N-terminal domain-like"/>
    <property type="match status" value="1"/>
</dbReference>
<reference evidence="3 4" key="1">
    <citation type="submission" date="2015-11" db="EMBL/GenBank/DDBJ databases">
        <title>Butyribacter intestini gen. nov., sp. nov., a butyric acid-producing bacterium of the family Lachnospiraceae isolated from the human faeces.</title>
        <authorList>
            <person name="Zou Y."/>
            <person name="Xue W."/>
            <person name="Luo G."/>
            <person name="Lv M."/>
        </authorList>
    </citation>
    <scope>NUCLEOTIDE SEQUENCE [LARGE SCALE GENOMIC DNA]</scope>
    <source>
        <strain evidence="3 4">ACET-33324</strain>
    </source>
</reference>
<dbReference type="Proteomes" id="UP000054874">
    <property type="component" value="Unassembled WGS sequence"/>
</dbReference>
<dbReference type="SUPFAM" id="SSF158791">
    <property type="entry name" value="MgtE N-terminal domain-like"/>
    <property type="match status" value="1"/>
</dbReference>
<evidence type="ECO:0000313" key="3">
    <source>
        <dbReference type="EMBL" id="KSV60679.1"/>
    </source>
</evidence>
<evidence type="ECO:0000313" key="4">
    <source>
        <dbReference type="Proteomes" id="UP000054874"/>
    </source>
</evidence>
<proteinExistence type="predicted"/>
<dbReference type="RefSeq" id="WP_058351158.1">
    <property type="nucleotide sequence ID" value="NZ_CABMMD010000001.1"/>
</dbReference>
<name>A0A0V8QJG8_9FIRM</name>